<name>A0A7D6CNA5_9EURY</name>
<dbReference type="OrthoDB" id="337832at2157"/>
<reference evidence="1 2" key="1">
    <citation type="submission" date="2020-07" db="EMBL/GenBank/DDBJ databases">
        <title>Natrinema (YPL30) sp. nov. and Haloterrigena xxxxxx (YPL8) sp. nov., isolated from a salt mine.</title>
        <authorList>
            <person name="Cui H."/>
        </authorList>
    </citation>
    <scope>NUCLEOTIDE SEQUENCE [LARGE SCALE GENOMIC DNA]</scope>
    <source>
        <strain evidence="1 2">YPL13</strain>
    </source>
</reference>
<gene>
    <name evidence="1" type="ORF">HYG81_16985</name>
</gene>
<accession>A0A7D6CNA5</accession>
<evidence type="ECO:0000313" key="1">
    <source>
        <dbReference type="EMBL" id="QLK25752.1"/>
    </source>
</evidence>
<dbReference type="KEGG" id="nay:HYG81_16985"/>
<dbReference type="AlphaFoldDB" id="A0A7D6CNA5"/>
<dbReference type="EMBL" id="CP059154">
    <property type="protein sequence ID" value="QLK25752.1"/>
    <property type="molecule type" value="Genomic_DNA"/>
</dbReference>
<dbReference type="Proteomes" id="UP000510869">
    <property type="component" value="Chromosome"/>
</dbReference>
<evidence type="ECO:0008006" key="3">
    <source>
        <dbReference type="Google" id="ProtNLM"/>
    </source>
</evidence>
<organism evidence="1 2">
    <name type="scientific">Natrinema zhouii</name>
    <dbReference type="NCBI Taxonomy" id="1710539"/>
    <lineage>
        <taxon>Archaea</taxon>
        <taxon>Methanobacteriati</taxon>
        <taxon>Methanobacteriota</taxon>
        <taxon>Stenosarchaea group</taxon>
        <taxon>Halobacteria</taxon>
        <taxon>Halobacteriales</taxon>
        <taxon>Natrialbaceae</taxon>
        <taxon>Natrinema</taxon>
    </lineage>
</organism>
<sequence length="48" mass="5414">MESDSKKPDPETMEFLLGFIAGEGSFFITMPVDDRYKYGISLVCPYTS</sequence>
<protein>
    <recommendedName>
        <fullName evidence="3">Homing endonuclease LAGLIDADG domain-containing protein</fullName>
    </recommendedName>
</protein>
<keyword evidence="2" id="KW-1185">Reference proteome</keyword>
<dbReference type="RefSeq" id="WP_180840936.1">
    <property type="nucleotide sequence ID" value="NZ_CP059154.1"/>
</dbReference>
<dbReference type="InterPro" id="IPR027434">
    <property type="entry name" value="Homing_endonucl"/>
</dbReference>
<dbReference type="GeneID" id="56144936"/>
<evidence type="ECO:0000313" key="2">
    <source>
        <dbReference type="Proteomes" id="UP000510869"/>
    </source>
</evidence>
<proteinExistence type="predicted"/>
<dbReference type="SUPFAM" id="SSF55608">
    <property type="entry name" value="Homing endonucleases"/>
    <property type="match status" value="1"/>
</dbReference>